<name>A0A0A2G7N9_9PORP</name>
<gene>
    <name evidence="1" type="ORF">HQ36_02195</name>
</gene>
<reference evidence="1 2" key="1">
    <citation type="submission" date="2014-08" db="EMBL/GenBank/DDBJ databases">
        <title>Porphyromonas gingivicanis strain:COT-022_OH1391 Genome sequencing.</title>
        <authorList>
            <person name="Wallis C."/>
            <person name="Deusch O."/>
            <person name="O'Flynn C."/>
            <person name="Davis I."/>
            <person name="Jospin G."/>
            <person name="Darling A.E."/>
            <person name="Coil D.A."/>
            <person name="Alexiev A."/>
            <person name="Horsfall A."/>
            <person name="Kirkwood N."/>
            <person name="Harris S."/>
            <person name="Eisen J.A."/>
        </authorList>
    </citation>
    <scope>NUCLEOTIDE SEQUENCE [LARGE SCALE GENOMIC DNA]</scope>
    <source>
        <strain evidence="2">COT-022 OH1391</strain>
    </source>
</reference>
<dbReference type="STRING" id="266762.HQ36_02195"/>
<dbReference type="OrthoDB" id="2781056at2"/>
<proteinExistence type="predicted"/>
<organism evidence="1 2">
    <name type="scientific">Porphyromonas gingivicanis</name>
    <dbReference type="NCBI Taxonomy" id="266762"/>
    <lineage>
        <taxon>Bacteria</taxon>
        <taxon>Pseudomonadati</taxon>
        <taxon>Bacteroidota</taxon>
        <taxon>Bacteroidia</taxon>
        <taxon>Bacteroidales</taxon>
        <taxon>Porphyromonadaceae</taxon>
        <taxon>Porphyromonas</taxon>
    </lineage>
</organism>
<accession>A0A0A2G7N9</accession>
<sequence>MGEQTIVPEVLLDKAIELGLSFSDSAFPIGIFPSEIRNIIAEVHECQGFPIDYIASAMLVAIAVGIGNTHLVQLKRGWQESAMLYVALVGRPGTNKSHPLSFAMKPFLDFDYQENKLYEQAYSEYDNVVRMSRKERIEAGHSEQPTEPIRRRFIVSDITPEGLSFIHAQNKRGLCLWTDELSAWFKNFNRYNSGSEEQFWLSVFSAKATISDRKGNRSSIFIKRPFISVVGTIQKKILGELSKGERSSNGFIDRILFVMPNLQQKARWSKTELPESTEGRWASIIQQLIEMPCSKDEEGELLPEIIPFAEDAKARLYTWQEEHAKLCDTEPNETLVGVYCKLEVYVIRFCLIIQMARWACSEGDKNEIDLVSVERAVTLTEYFRQSAQQVHSEIAGVQLTQQQQQLLSELPASFQTAEALSIAEQLGMKERAFKDFLSRNIGHLFARERHGLYHKLNV</sequence>
<dbReference type="Pfam" id="PF13148">
    <property type="entry name" value="DUF3987"/>
    <property type="match status" value="1"/>
</dbReference>
<dbReference type="eggNOG" id="COG0714">
    <property type="taxonomic scope" value="Bacteria"/>
</dbReference>
<dbReference type="InterPro" id="IPR025048">
    <property type="entry name" value="DUF3987"/>
</dbReference>
<dbReference type="AlphaFoldDB" id="A0A0A2G7N9"/>
<keyword evidence="2" id="KW-1185">Reference proteome</keyword>
<dbReference type="Proteomes" id="UP000030134">
    <property type="component" value="Unassembled WGS sequence"/>
</dbReference>
<evidence type="ECO:0000313" key="2">
    <source>
        <dbReference type="Proteomes" id="UP000030134"/>
    </source>
</evidence>
<evidence type="ECO:0000313" key="1">
    <source>
        <dbReference type="EMBL" id="KGN98442.1"/>
    </source>
</evidence>
<evidence type="ECO:0008006" key="3">
    <source>
        <dbReference type="Google" id="ProtNLM"/>
    </source>
</evidence>
<dbReference type="EMBL" id="JQZW01000006">
    <property type="protein sequence ID" value="KGN98442.1"/>
    <property type="molecule type" value="Genomic_DNA"/>
</dbReference>
<protein>
    <recommendedName>
        <fullName evidence="3">DUF3987 domain-containing protein</fullName>
    </recommendedName>
</protein>
<dbReference type="RefSeq" id="WP_036883137.1">
    <property type="nucleotide sequence ID" value="NZ_JQZW01000006.1"/>
</dbReference>
<comment type="caution">
    <text evidence="1">The sequence shown here is derived from an EMBL/GenBank/DDBJ whole genome shotgun (WGS) entry which is preliminary data.</text>
</comment>